<proteinExistence type="predicted"/>
<dbReference type="AlphaFoldDB" id="A0A173W9U9"/>
<dbReference type="Pfam" id="PF00395">
    <property type="entry name" value="SLH"/>
    <property type="match status" value="1"/>
</dbReference>
<dbReference type="RefSeq" id="WP_055159962.1">
    <property type="nucleotide sequence ID" value="NZ_CABIWZ010000001.1"/>
</dbReference>
<dbReference type="OrthoDB" id="1669372at2"/>
<evidence type="ECO:0000256" key="2">
    <source>
        <dbReference type="SAM" id="SignalP"/>
    </source>
</evidence>
<feature type="coiled-coil region" evidence="1">
    <location>
        <begin position="94"/>
        <end position="121"/>
    </location>
</feature>
<dbReference type="InterPro" id="IPR051465">
    <property type="entry name" value="Cell_Envelope_Struct_Comp"/>
</dbReference>
<organism evidence="4 5">
    <name type="scientific">Mitsuokella jalaludinii</name>
    <dbReference type="NCBI Taxonomy" id="187979"/>
    <lineage>
        <taxon>Bacteria</taxon>
        <taxon>Bacillati</taxon>
        <taxon>Bacillota</taxon>
        <taxon>Negativicutes</taxon>
        <taxon>Selenomonadales</taxon>
        <taxon>Selenomonadaceae</taxon>
        <taxon>Mitsuokella</taxon>
    </lineage>
</organism>
<feature type="domain" description="SLH" evidence="3">
    <location>
        <begin position="24"/>
        <end position="87"/>
    </location>
</feature>
<dbReference type="SUPFAM" id="SSF56935">
    <property type="entry name" value="Porins"/>
    <property type="match status" value="1"/>
</dbReference>
<keyword evidence="1" id="KW-0175">Coiled coil</keyword>
<sequence length="439" mass="49047">MKKTLVSALTTALVVGAASTTFAAANPFSDVPADHWAYDAVSQLAADGVIEGYGDTTFRGNQNITRYEMAQMVAKAMAKSDVSAADKALIDKLAAEFSDELNNLGVRVANLERNADKVKWNGLVEYTYTSTRHDAGTTDKERKLNDNDLTFRLEPKAEVNKNWDVHARLDADTKLDSDKGGLYDGKVELKRVWAEGHYDNFNVKLGKLPNAINLLSTTDDPYSGAAVTFGNDLKVTLEAGRLDATQFIDMGRDIKGQWKDNIFKDDDDTVNFQAINIGYAKNKFYGNMGYEHMDGAMLDVDKLVKPYTNDNDSEYKANIWFANAGYRFDHNSFFKAEYAKNTKADNYDDAYSFEYDYKGAQQQNKGSWGMYLAYRKLGQYAAPWSTYGDGVDGGQKGWEVGTGYTLFKNVQLFAKYFNGKDIAADKDAEKLFGRVDVFF</sequence>
<dbReference type="STRING" id="187979.ERS852385_00115"/>
<dbReference type="eggNOG" id="COG3203">
    <property type="taxonomic scope" value="Bacteria"/>
</dbReference>
<gene>
    <name evidence="4" type="primary">sap_1</name>
    <name evidence="4" type="ORF">ERS852385_00115</name>
</gene>
<accession>A0A173W9U9</accession>
<feature type="chain" id="PRO_5008014474" evidence="2">
    <location>
        <begin position="24"/>
        <end position="439"/>
    </location>
</feature>
<dbReference type="InterPro" id="IPR001119">
    <property type="entry name" value="SLH_dom"/>
</dbReference>
<protein>
    <submittedName>
        <fullName evidence="4">Surface layer protein</fullName>
    </submittedName>
</protein>
<evidence type="ECO:0000256" key="1">
    <source>
        <dbReference type="SAM" id="Coils"/>
    </source>
</evidence>
<reference evidence="4 5" key="1">
    <citation type="submission" date="2015-09" db="EMBL/GenBank/DDBJ databases">
        <authorList>
            <consortium name="Pathogen Informatics"/>
        </authorList>
    </citation>
    <scope>NUCLEOTIDE SEQUENCE [LARGE SCALE GENOMIC DNA]</scope>
    <source>
        <strain evidence="4 5">2789STDY5608828</strain>
    </source>
</reference>
<dbReference type="PROSITE" id="PS51272">
    <property type="entry name" value="SLH"/>
    <property type="match status" value="1"/>
</dbReference>
<evidence type="ECO:0000313" key="5">
    <source>
        <dbReference type="Proteomes" id="UP000095546"/>
    </source>
</evidence>
<feature type="signal peptide" evidence="2">
    <location>
        <begin position="1"/>
        <end position="23"/>
    </location>
</feature>
<name>A0A173W9U9_9FIRM</name>
<dbReference type="PANTHER" id="PTHR43308:SF1">
    <property type="entry name" value="OUTER MEMBRANE PROTEIN ALPHA"/>
    <property type="match status" value="1"/>
</dbReference>
<keyword evidence="2" id="KW-0732">Signal</keyword>
<dbReference type="EMBL" id="CYYU01000001">
    <property type="protein sequence ID" value="CUN35716.1"/>
    <property type="molecule type" value="Genomic_DNA"/>
</dbReference>
<keyword evidence="5" id="KW-1185">Reference proteome</keyword>
<evidence type="ECO:0000259" key="3">
    <source>
        <dbReference type="PROSITE" id="PS51272"/>
    </source>
</evidence>
<dbReference type="PANTHER" id="PTHR43308">
    <property type="entry name" value="OUTER MEMBRANE PROTEIN ALPHA-RELATED"/>
    <property type="match status" value="1"/>
</dbReference>
<dbReference type="Proteomes" id="UP000095546">
    <property type="component" value="Unassembled WGS sequence"/>
</dbReference>
<evidence type="ECO:0000313" key="4">
    <source>
        <dbReference type="EMBL" id="CUN35716.1"/>
    </source>
</evidence>